<evidence type="ECO:0000313" key="5">
    <source>
        <dbReference type="EMBL" id="SES36402.1"/>
    </source>
</evidence>
<protein>
    <submittedName>
        <fullName evidence="5">cAMP-binding domain of CRP or a regulatory subunit of cAMP-dependent protein kinases</fullName>
    </submittedName>
</protein>
<dbReference type="RefSeq" id="WP_177190512.1">
    <property type="nucleotide sequence ID" value="NZ_FOGU01000012.1"/>
</dbReference>
<dbReference type="SMART" id="SM00419">
    <property type="entry name" value="HTH_CRP"/>
    <property type="match status" value="1"/>
</dbReference>
<proteinExistence type="predicted"/>
<dbReference type="InterPro" id="IPR036390">
    <property type="entry name" value="WH_DNA-bd_sf"/>
</dbReference>
<feature type="domain" description="HTH crp-type" evidence="4">
    <location>
        <begin position="149"/>
        <end position="223"/>
    </location>
</feature>
<keyword evidence="5" id="KW-0808">Transferase</keyword>
<dbReference type="SUPFAM" id="SSF46785">
    <property type="entry name" value="Winged helix' DNA-binding domain"/>
    <property type="match status" value="1"/>
</dbReference>
<keyword evidence="1" id="KW-0805">Transcription regulation</keyword>
<dbReference type="EMBL" id="FOGU01000012">
    <property type="protein sequence ID" value="SES36402.1"/>
    <property type="molecule type" value="Genomic_DNA"/>
</dbReference>
<dbReference type="Gene3D" id="1.10.10.10">
    <property type="entry name" value="Winged helix-like DNA-binding domain superfamily/Winged helix DNA-binding domain"/>
    <property type="match status" value="1"/>
</dbReference>
<dbReference type="InterPro" id="IPR012318">
    <property type="entry name" value="HTH_CRP"/>
</dbReference>
<dbReference type="STRING" id="641238.SAMN04490244_112100"/>
<keyword evidence="3" id="KW-0804">Transcription</keyword>
<dbReference type="GO" id="GO:0003677">
    <property type="term" value="F:DNA binding"/>
    <property type="evidence" value="ECO:0007669"/>
    <property type="project" value="UniProtKB-KW"/>
</dbReference>
<gene>
    <name evidence="5" type="ORF">SAMN04490244_112100</name>
</gene>
<dbReference type="InterPro" id="IPR036388">
    <property type="entry name" value="WH-like_DNA-bd_sf"/>
</dbReference>
<dbReference type="Pfam" id="PF13545">
    <property type="entry name" value="HTH_Crp_2"/>
    <property type="match status" value="1"/>
</dbReference>
<sequence>MEKDDRTCLVRRLRRFIELNEAETHYIASIEEGRQDVRAGTLIADGTSDAQNPLHVLNGGWAVSWVPVGDRRQITRIYLPGEIIGLGELGAEQSGNRITMQTDGSLCPFPRARIGQAIAELPRLASLFLALAGVDQLTLRDRLVALAAWSAEDRFLHFLLDLRARLAVASVGSGNRFRVPFTQDEIGMAIGTTSVTVNKLCRTLRDRDWIEIDRPYYRLLAREEMERQVGFVNRYETLDTSWFPAG</sequence>
<evidence type="ECO:0000313" key="6">
    <source>
        <dbReference type="Proteomes" id="UP000198885"/>
    </source>
</evidence>
<dbReference type="InterPro" id="IPR014710">
    <property type="entry name" value="RmlC-like_jellyroll"/>
</dbReference>
<evidence type="ECO:0000256" key="3">
    <source>
        <dbReference type="ARBA" id="ARBA00023163"/>
    </source>
</evidence>
<dbReference type="GO" id="GO:0016301">
    <property type="term" value="F:kinase activity"/>
    <property type="evidence" value="ECO:0007669"/>
    <property type="project" value="UniProtKB-KW"/>
</dbReference>
<dbReference type="SUPFAM" id="SSF51206">
    <property type="entry name" value="cAMP-binding domain-like"/>
    <property type="match status" value="1"/>
</dbReference>
<accession>A0A1H9WR42</accession>
<dbReference type="AlphaFoldDB" id="A0A1H9WR42"/>
<keyword evidence="2" id="KW-0238">DNA-binding</keyword>
<evidence type="ECO:0000256" key="1">
    <source>
        <dbReference type="ARBA" id="ARBA00023015"/>
    </source>
</evidence>
<evidence type="ECO:0000259" key="4">
    <source>
        <dbReference type="PROSITE" id="PS51063"/>
    </source>
</evidence>
<organism evidence="5 6">
    <name type="scientific">Tranquillimonas rosea</name>
    <dbReference type="NCBI Taxonomy" id="641238"/>
    <lineage>
        <taxon>Bacteria</taxon>
        <taxon>Pseudomonadati</taxon>
        <taxon>Pseudomonadota</taxon>
        <taxon>Alphaproteobacteria</taxon>
        <taxon>Rhodobacterales</taxon>
        <taxon>Roseobacteraceae</taxon>
        <taxon>Tranquillimonas</taxon>
    </lineage>
</organism>
<keyword evidence="6" id="KW-1185">Reference proteome</keyword>
<dbReference type="Proteomes" id="UP000198885">
    <property type="component" value="Unassembled WGS sequence"/>
</dbReference>
<dbReference type="GO" id="GO:0006355">
    <property type="term" value="P:regulation of DNA-templated transcription"/>
    <property type="evidence" value="ECO:0007669"/>
    <property type="project" value="InterPro"/>
</dbReference>
<dbReference type="PROSITE" id="PS51063">
    <property type="entry name" value="HTH_CRP_2"/>
    <property type="match status" value="1"/>
</dbReference>
<keyword evidence="5" id="KW-0418">Kinase</keyword>
<name>A0A1H9WR42_9RHOB</name>
<dbReference type="InterPro" id="IPR018490">
    <property type="entry name" value="cNMP-bd_dom_sf"/>
</dbReference>
<reference evidence="5 6" key="1">
    <citation type="submission" date="2016-10" db="EMBL/GenBank/DDBJ databases">
        <authorList>
            <person name="de Groot N.N."/>
        </authorList>
    </citation>
    <scope>NUCLEOTIDE SEQUENCE [LARGE SCALE GENOMIC DNA]</scope>
    <source>
        <strain evidence="5 6">DSM 23042</strain>
    </source>
</reference>
<evidence type="ECO:0000256" key="2">
    <source>
        <dbReference type="ARBA" id="ARBA00023125"/>
    </source>
</evidence>
<dbReference type="Gene3D" id="2.60.120.10">
    <property type="entry name" value="Jelly Rolls"/>
    <property type="match status" value="1"/>
</dbReference>